<dbReference type="EMBL" id="CM047585">
    <property type="protein sequence ID" value="KAI9910590.1"/>
    <property type="molecule type" value="Genomic_DNA"/>
</dbReference>
<name>A0ACC0VW46_9STRA</name>
<proteinExistence type="predicted"/>
<protein>
    <submittedName>
        <fullName evidence="1">Uncharacterized protein</fullName>
    </submittedName>
</protein>
<accession>A0ACC0VW46</accession>
<gene>
    <name evidence="1" type="ORF">PsorP6_010983</name>
</gene>
<sequence>MGIYVCHSSGIEGCSYERCSFGRLPLEGTMRPPKSESGNGQQILKSHRENQHALEFAKYSKFGIEERRNCFDRDLHESQGIQQMFTLATGSIKEKLTFVINKNIVEDIIGCLLMESEDDEETGGAKLRSKTLSIFHRQEAGGENISGYYEVYVTNTLQFRLVINWKFSDGEVISYVRTVCAVNLQRISQIFYAVWAFSIAFDCGIKGDQEYLDVCLRFALKGQLFNIHLMAIPMHQSHPDTICFF</sequence>
<dbReference type="Proteomes" id="UP001163321">
    <property type="component" value="Chromosome 6"/>
</dbReference>
<reference evidence="1 2" key="1">
    <citation type="journal article" date="2022" name="bioRxiv">
        <title>The genome of the oomycete Peronosclerospora sorghi, a cosmopolitan pathogen of maize and sorghum, is inflated with dispersed pseudogenes.</title>
        <authorList>
            <person name="Fletcher K."/>
            <person name="Martin F."/>
            <person name="Isakeit T."/>
            <person name="Cavanaugh K."/>
            <person name="Magill C."/>
            <person name="Michelmore R."/>
        </authorList>
    </citation>
    <scope>NUCLEOTIDE SEQUENCE [LARGE SCALE GENOMIC DNA]</scope>
    <source>
        <strain evidence="1">P6</strain>
    </source>
</reference>
<organism evidence="1 2">
    <name type="scientific">Peronosclerospora sorghi</name>
    <dbReference type="NCBI Taxonomy" id="230839"/>
    <lineage>
        <taxon>Eukaryota</taxon>
        <taxon>Sar</taxon>
        <taxon>Stramenopiles</taxon>
        <taxon>Oomycota</taxon>
        <taxon>Peronosporomycetes</taxon>
        <taxon>Peronosporales</taxon>
        <taxon>Peronosporaceae</taxon>
        <taxon>Peronosclerospora</taxon>
    </lineage>
</organism>
<evidence type="ECO:0000313" key="1">
    <source>
        <dbReference type="EMBL" id="KAI9910590.1"/>
    </source>
</evidence>
<evidence type="ECO:0000313" key="2">
    <source>
        <dbReference type="Proteomes" id="UP001163321"/>
    </source>
</evidence>
<keyword evidence="2" id="KW-1185">Reference proteome</keyword>
<comment type="caution">
    <text evidence="1">The sequence shown here is derived from an EMBL/GenBank/DDBJ whole genome shotgun (WGS) entry which is preliminary data.</text>
</comment>